<dbReference type="AlphaFoldDB" id="A0A7W7SD37"/>
<sequence>MSAPGPAEQVIHHWILTVQRVNGQLETFDGLTPDRPGITRQSVYYEALRLVAERMGVSATATIHFSLGSNKL</sequence>
<evidence type="ECO:0000313" key="1">
    <source>
        <dbReference type="EMBL" id="MBB4947872.1"/>
    </source>
</evidence>
<protein>
    <submittedName>
        <fullName evidence="1">Uncharacterized protein</fullName>
    </submittedName>
</protein>
<gene>
    <name evidence="1" type="ORF">F4556_003407</name>
</gene>
<accession>A0A7W7SD37</accession>
<comment type="caution">
    <text evidence="1">The sequence shown here is derived from an EMBL/GenBank/DDBJ whole genome shotgun (WGS) entry which is preliminary data.</text>
</comment>
<dbReference type="RefSeq" id="WP_184916504.1">
    <property type="nucleotide sequence ID" value="NZ_JACHJR010000001.1"/>
</dbReference>
<name>A0A7W7SD37_9ACTN</name>
<proteinExistence type="predicted"/>
<reference evidence="1 2" key="1">
    <citation type="submission" date="2020-08" db="EMBL/GenBank/DDBJ databases">
        <title>Sequencing the genomes of 1000 actinobacteria strains.</title>
        <authorList>
            <person name="Klenk H.-P."/>
        </authorList>
    </citation>
    <scope>NUCLEOTIDE SEQUENCE [LARGE SCALE GENOMIC DNA]</scope>
    <source>
        <strain evidence="1 2">DSM 44786</strain>
    </source>
</reference>
<keyword evidence="2" id="KW-1185">Reference proteome</keyword>
<organism evidence="1 2">
    <name type="scientific">Kitasatospora gansuensis</name>
    <dbReference type="NCBI Taxonomy" id="258050"/>
    <lineage>
        <taxon>Bacteria</taxon>
        <taxon>Bacillati</taxon>
        <taxon>Actinomycetota</taxon>
        <taxon>Actinomycetes</taxon>
        <taxon>Kitasatosporales</taxon>
        <taxon>Streptomycetaceae</taxon>
        <taxon>Kitasatospora</taxon>
    </lineage>
</organism>
<dbReference type="EMBL" id="JACHJR010000001">
    <property type="protein sequence ID" value="MBB4947872.1"/>
    <property type="molecule type" value="Genomic_DNA"/>
</dbReference>
<evidence type="ECO:0000313" key="2">
    <source>
        <dbReference type="Proteomes" id="UP000573327"/>
    </source>
</evidence>
<dbReference type="Proteomes" id="UP000573327">
    <property type="component" value="Unassembled WGS sequence"/>
</dbReference>